<dbReference type="eggNOG" id="ENOG502SB6I">
    <property type="taxonomic scope" value="Eukaryota"/>
</dbReference>
<dbReference type="HOGENOM" id="CLU_018082_0_0_1"/>
<evidence type="ECO:0000256" key="4">
    <source>
        <dbReference type="SAM" id="SignalP"/>
    </source>
</evidence>
<organism evidence="6 7">
    <name type="scientific">Phytophthora infestans (strain T30-4)</name>
    <name type="common">Potato late blight agent</name>
    <dbReference type="NCBI Taxonomy" id="403677"/>
    <lineage>
        <taxon>Eukaryota</taxon>
        <taxon>Sar</taxon>
        <taxon>Stramenopiles</taxon>
        <taxon>Oomycota</taxon>
        <taxon>Peronosporomycetes</taxon>
        <taxon>Peronosporales</taxon>
        <taxon>Peronosporaceae</taxon>
        <taxon>Phytophthora</taxon>
    </lineage>
</organism>
<feature type="domain" description="Crinkler effector protein N-terminal" evidence="5">
    <location>
        <begin position="2"/>
        <end position="114"/>
    </location>
</feature>
<name>D0NB46_PHYIT</name>
<evidence type="ECO:0000313" key="6">
    <source>
        <dbReference type="EMBL" id="EEY55054.1"/>
    </source>
</evidence>
<keyword evidence="4" id="KW-0732">Signal</keyword>
<comment type="subcellular location">
    <subcellularLocation>
        <location evidence="1">Host cell</location>
    </subcellularLocation>
    <subcellularLocation>
        <location evidence="2">Secreted</location>
    </subcellularLocation>
</comment>
<dbReference type="EMBL" id="DS028130">
    <property type="protein sequence ID" value="EEY55054.1"/>
    <property type="molecule type" value="Genomic_DNA"/>
</dbReference>
<evidence type="ECO:0000256" key="2">
    <source>
        <dbReference type="ARBA" id="ARBA00004613"/>
    </source>
</evidence>
<dbReference type="AlphaFoldDB" id="D0NB46"/>
<feature type="signal peptide" evidence="4">
    <location>
        <begin position="1"/>
        <end position="17"/>
    </location>
</feature>
<evidence type="ECO:0000313" key="7">
    <source>
        <dbReference type="Proteomes" id="UP000006643"/>
    </source>
</evidence>
<evidence type="ECO:0000256" key="3">
    <source>
        <dbReference type="ARBA" id="ARBA00022525"/>
    </source>
</evidence>
<dbReference type="VEuPathDB" id="FungiDB:PITG_22856"/>
<dbReference type="KEGG" id="pif:PITG_22856"/>
<dbReference type="GO" id="GO:0043657">
    <property type="term" value="C:host cell"/>
    <property type="evidence" value="ECO:0007669"/>
    <property type="project" value="UniProtKB-SubCell"/>
</dbReference>
<dbReference type="RefSeq" id="XP_002903999.1">
    <property type="nucleotide sequence ID" value="XM_002903953.1"/>
</dbReference>
<sequence length="806" mass="91317">MISLYCALIGVAGSAFSVDIDANKSVGHLKKAIKAEISDVLTLKNVPANNLQLFLAKKGDTWLELASEEVFEMQKGGIPVGVLEILREQINPTELAVELFGGAPTTKVIHILVKLPTSTVITVGGDEDADSLLELKRYQRRGVQIQRNCSEYCERILDKIDSISHRNGVLPFICVVASSGMGKSQLAFALGGRGPWFYWPATSIGVDSQPIYKNFVSIAEAFDKVTKKDELKKKSEVDILNCISAVYSHEKLWIYGFILTLLEYYDKLEHDSDAGMIYFEKKMSMEVEKCDRNAVLAFRDKLKRDGKAVPFFVLDELTASKCQDEEAEKYAAFQRNVFRACGLVVLVMGTDAKIAKLTHQSGGSSGDPHMWMTVFSRFPPYQPIRFEDEAKQDAWDRIRAHYPVLMTIVEHSRGRFVRHFVDRAAVYAMEKSHTFDLRDLLDDAFCYVRTRVEETKRFMSKPEGRNAQMMAMSNVDAVETSEPETKRRRIASGIQSMHSHFANLADSQHTDVYVSQGELTVNSKEWLPLCSFPTIREDVLLYLAVLGGKTYSGYYNESVWRVFSLWKKRHGFTMGETTKAVSQNYKYYENMVAHMIFCASRRNGVRGILFQDFFPWLLGEFREQVTVPTKLVMGPREMAFSELLDGYHELAELPGKTVPFLAPPNAEWPPYILGAGCGCFGHLDRLENEGRSNISVRENVSPYAPLLICEFKHWFENIDARMVEGIIDGLETTQKDKWKIVFVFCDGVANFRTQSWSHASVGCVRIACRSGHVEWFFQPVKGERKKIVVVMVTGRVDLKRGRSRAN</sequence>
<reference evidence="7" key="1">
    <citation type="journal article" date="2009" name="Nature">
        <title>Genome sequence and analysis of the Irish potato famine pathogen Phytophthora infestans.</title>
        <authorList>
            <consortium name="The Broad Institute Genome Sequencing Platform"/>
            <person name="Haas B.J."/>
            <person name="Kamoun S."/>
            <person name="Zody M.C."/>
            <person name="Jiang R.H."/>
            <person name="Handsaker R.E."/>
            <person name="Cano L.M."/>
            <person name="Grabherr M."/>
            <person name="Kodira C.D."/>
            <person name="Raffaele S."/>
            <person name="Torto-Alalibo T."/>
            <person name="Bozkurt T.O."/>
            <person name="Ah-Fong A.M."/>
            <person name="Alvarado L."/>
            <person name="Anderson V.L."/>
            <person name="Armstrong M.R."/>
            <person name="Avrova A."/>
            <person name="Baxter L."/>
            <person name="Beynon J."/>
            <person name="Boevink P.C."/>
            <person name="Bollmann S.R."/>
            <person name="Bos J.I."/>
            <person name="Bulone V."/>
            <person name="Cai G."/>
            <person name="Cakir C."/>
            <person name="Carrington J.C."/>
            <person name="Chawner M."/>
            <person name="Conti L."/>
            <person name="Costanzo S."/>
            <person name="Ewan R."/>
            <person name="Fahlgren N."/>
            <person name="Fischbach M.A."/>
            <person name="Fugelstad J."/>
            <person name="Gilroy E.M."/>
            <person name="Gnerre S."/>
            <person name="Green P.J."/>
            <person name="Grenville-Briggs L.J."/>
            <person name="Griffith J."/>
            <person name="Grunwald N.J."/>
            <person name="Horn K."/>
            <person name="Horner N.R."/>
            <person name="Hu C.H."/>
            <person name="Huitema E."/>
            <person name="Jeong D.H."/>
            <person name="Jones A.M."/>
            <person name="Jones J.D."/>
            <person name="Jones R.W."/>
            <person name="Karlsson E.K."/>
            <person name="Kunjeti S.G."/>
            <person name="Lamour K."/>
            <person name="Liu Z."/>
            <person name="Ma L."/>
            <person name="Maclean D."/>
            <person name="Chibucos M.C."/>
            <person name="McDonald H."/>
            <person name="McWalters J."/>
            <person name="Meijer H.J."/>
            <person name="Morgan W."/>
            <person name="Morris P.F."/>
            <person name="Munro C.A."/>
            <person name="O'Neill K."/>
            <person name="Ospina-Giraldo M."/>
            <person name="Pinzon A."/>
            <person name="Pritchard L."/>
            <person name="Ramsahoye B."/>
            <person name="Ren Q."/>
            <person name="Restrepo S."/>
            <person name="Roy S."/>
            <person name="Sadanandom A."/>
            <person name="Savidor A."/>
            <person name="Schornack S."/>
            <person name="Schwartz D.C."/>
            <person name="Schumann U.D."/>
            <person name="Schwessinger B."/>
            <person name="Seyer L."/>
            <person name="Sharpe T."/>
            <person name="Silvar C."/>
            <person name="Song J."/>
            <person name="Studholme D.J."/>
            <person name="Sykes S."/>
            <person name="Thines M."/>
            <person name="van de Vondervoort P.J."/>
            <person name="Phuntumart V."/>
            <person name="Wawra S."/>
            <person name="Weide R."/>
            <person name="Win J."/>
            <person name="Young C."/>
            <person name="Zhou S."/>
            <person name="Fry W."/>
            <person name="Meyers B.C."/>
            <person name="van West P."/>
            <person name="Ristaino J."/>
            <person name="Govers F."/>
            <person name="Birch P.R."/>
            <person name="Whisson S.C."/>
            <person name="Judelson H.S."/>
            <person name="Nusbaum C."/>
        </authorList>
    </citation>
    <scope>NUCLEOTIDE SEQUENCE [LARGE SCALE GENOMIC DNA]</scope>
    <source>
        <strain evidence="7">T30-4</strain>
    </source>
</reference>
<dbReference type="Pfam" id="PF20147">
    <property type="entry name" value="Crinkler"/>
    <property type="match status" value="1"/>
</dbReference>
<feature type="chain" id="PRO_5003013160" evidence="4">
    <location>
        <begin position="18"/>
        <end position="806"/>
    </location>
</feature>
<dbReference type="OMA" id="NAMECES"/>
<accession>D0NB46</accession>
<dbReference type="OrthoDB" id="122900at2759"/>
<keyword evidence="3" id="KW-0964">Secreted</keyword>
<dbReference type="GeneID" id="9462062"/>
<gene>
    <name evidence="6" type="ORF">PITG_22856</name>
</gene>
<dbReference type="Proteomes" id="UP000006643">
    <property type="component" value="Unassembled WGS sequence"/>
</dbReference>
<keyword evidence="7" id="KW-1185">Reference proteome</keyword>
<dbReference type="GO" id="GO:0005576">
    <property type="term" value="C:extracellular region"/>
    <property type="evidence" value="ECO:0007669"/>
    <property type="project" value="UniProtKB-SubCell"/>
</dbReference>
<dbReference type="InterPro" id="IPR045379">
    <property type="entry name" value="Crinkler_N"/>
</dbReference>
<proteinExistence type="predicted"/>
<evidence type="ECO:0000256" key="1">
    <source>
        <dbReference type="ARBA" id="ARBA00004340"/>
    </source>
</evidence>
<evidence type="ECO:0000259" key="5">
    <source>
        <dbReference type="Pfam" id="PF20147"/>
    </source>
</evidence>
<dbReference type="InParanoid" id="D0NB46"/>
<protein>
    <submittedName>
        <fullName evidence="6">Crinkler (CRN) family protein</fullName>
    </submittedName>
</protein>